<sequence length="449" mass="48750">MNENILGTEKISKLFIKFLIPAVISMVIAGAQTIIDGIFLGNFVGQNALASVNIVQPFMQIIVGFSMITSVGSLSYIGRSLGENKKEEAQNAFKTTFIFIAAISLVVLFLGRLFNKEIALLLGANNVLLEGVSTYIKTISIFAPLMSLMFLFGFINRVLGKPELYLKATILSVIVNINLDYILIKQLNLGIMGAAFATGIAFTSAFLIVIFPMLNKKNVVNIFSGKFDKSIIIPVIYNGSSEGVNSIATAITAYMFNMAFMKIAGEAGVAAFTTINYIGQFGTLIMFGISDGITPIVSYNYGDKKHDRLNNTLNLALKLNLIIGILLFLILFIFGKQLISLFASGNSQVLNLATNGSKIYAFAFLLCGFNIIMSGYFTAIGDAKESIIIAGSRGIVFIILGINILPMIIGTSGIWGTVPFSEFMTFTIGIYLMKKNNIILINSKLENSL</sequence>
<evidence type="ECO:0000256" key="6">
    <source>
        <dbReference type="ARBA" id="ARBA00022692"/>
    </source>
</evidence>
<keyword evidence="8 10" id="KW-0472">Membrane</keyword>
<feature type="transmembrane region" description="Helical" evidence="10">
    <location>
        <begin position="134"/>
        <end position="152"/>
    </location>
</feature>
<dbReference type="InterPro" id="IPR048279">
    <property type="entry name" value="MdtK-like"/>
</dbReference>
<keyword evidence="5" id="KW-1003">Cell membrane</keyword>
<comment type="subcellular location">
    <subcellularLocation>
        <location evidence="1">Cell membrane</location>
        <topology evidence="1">Multi-pass membrane protein</topology>
    </subcellularLocation>
</comment>
<feature type="transmembrane region" description="Helical" evidence="10">
    <location>
        <begin position="277"/>
        <end position="298"/>
    </location>
</feature>
<proteinExistence type="inferred from homology"/>
<name>A0ABN1JRR8_9CLOT</name>
<evidence type="ECO:0000256" key="3">
    <source>
        <dbReference type="ARBA" id="ARBA00022106"/>
    </source>
</evidence>
<protein>
    <recommendedName>
        <fullName evidence="3">Multidrug export protein MepA</fullName>
    </recommendedName>
</protein>
<feature type="transmembrane region" description="Helical" evidence="10">
    <location>
        <begin position="14"/>
        <end position="35"/>
    </location>
</feature>
<keyword evidence="12" id="KW-1185">Reference proteome</keyword>
<feature type="transmembrane region" description="Helical" evidence="10">
    <location>
        <begin position="190"/>
        <end position="214"/>
    </location>
</feature>
<dbReference type="RefSeq" id="WP_343763128.1">
    <property type="nucleotide sequence ID" value="NZ_BAAACG010000016.1"/>
</dbReference>
<dbReference type="InterPro" id="IPR045070">
    <property type="entry name" value="MATE_MepA-like"/>
</dbReference>
<dbReference type="PANTHER" id="PTHR43823:SF3">
    <property type="entry name" value="MULTIDRUG EXPORT PROTEIN MEPA"/>
    <property type="match status" value="1"/>
</dbReference>
<feature type="transmembrane region" description="Helical" evidence="10">
    <location>
        <begin position="387"/>
        <end position="408"/>
    </location>
</feature>
<accession>A0ABN1JRR8</accession>
<evidence type="ECO:0000256" key="4">
    <source>
        <dbReference type="ARBA" id="ARBA00022448"/>
    </source>
</evidence>
<dbReference type="Pfam" id="PF01554">
    <property type="entry name" value="MatE"/>
    <property type="match status" value="2"/>
</dbReference>
<evidence type="ECO:0000256" key="9">
    <source>
        <dbReference type="ARBA" id="ARBA00023251"/>
    </source>
</evidence>
<evidence type="ECO:0000256" key="5">
    <source>
        <dbReference type="ARBA" id="ARBA00022475"/>
    </source>
</evidence>
<feature type="transmembrane region" description="Helical" evidence="10">
    <location>
        <begin position="319"/>
        <end position="339"/>
    </location>
</feature>
<dbReference type="CDD" id="cd13143">
    <property type="entry name" value="MATE_MepA_like"/>
    <property type="match status" value="1"/>
</dbReference>
<dbReference type="EMBL" id="BAAACG010000016">
    <property type="protein sequence ID" value="GAA0745392.1"/>
    <property type="molecule type" value="Genomic_DNA"/>
</dbReference>
<feature type="transmembrane region" description="Helical" evidence="10">
    <location>
        <begin position="55"/>
        <end position="77"/>
    </location>
</feature>
<comment type="caution">
    <text evidence="11">The sequence shown here is derived from an EMBL/GenBank/DDBJ whole genome shotgun (WGS) entry which is preliminary data.</text>
</comment>
<feature type="transmembrane region" description="Helical" evidence="10">
    <location>
        <begin position="97"/>
        <end position="114"/>
    </location>
</feature>
<evidence type="ECO:0000256" key="10">
    <source>
        <dbReference type="SAM" id="Phobius"/>
    </source>
</evidence>
<evidence type="ECO:0000256" key="2">
    <source>
        <dbReference type="ARBA" id="ARBA00008417"/>
    </source>
</evidence>
<organism evidence="11 12">
    <name type="scientific">Clostridium oceanicum</name>
    <dbReference type="NCBI Taxonomy" id="1543"/>
    <lineage>
        <taxon>Bacteria</taxon>
        <taxon>Bacillati</taxon>
        <taxon>Bacillota</taxon>
        <taxon>Clostridia</taxon>
        <taxon>Eubacteriales</taxon>
        <taxon>Clostridiaceae</taxon>
        <taxon>Clostridium</taxon>
    </lineage>
</organism>
<reference evidence="11 12" key="1">
    <citation type="journal article" date="2019" name="Int. J. Syst. Evol. Microbiol.">
        <title>The Global Catalogue of Microorganisms (GCM) 10K type strain sequencing project: providing services to taxonomists for standard genome sequencing and annotation.</title>
        <authorList>
            <consortium name="The Broad Institute Genomics Platform"/>
            <consortium name="The Broad Institute Genome Sequencing Center for Infectious Disease"/>
            <person name="Wu L."/>
            <person name="Ma J."/>
        </authorList>
    </citation>
    <scope>NUCLEOTIDE SEQUENCE [LARGE SCALE GENOMIC DNA]</scope>
    <source>
        <strain evidence="11 12">JCM 1407</strain>
    </source>
</reference>
<keyword evidence="9" id="KW-0046">Antibiotic resistance</keyword>
<dbReference type="Proteomes" id="UP001501510">
    <property type="component" value="Unassembled WGS sequence"/>
</dbReference>
<keyword evidence="6 10" id="KW-0812">Transmembrane</keyword>
<keyword evidence="7 10" id="KW-1133">Transmembrane helix</keyword>
<evidence type="ECO:0000256" key="8">
    <source>
        <dbReference type="ARBA" id="ARBA00023136"/>
    </source>
</evidence>
<evidence type="ECO:0000256" key="7">
    <source>
        <dbReference type="ARBA" id="ARBA00022989"/>
    </source>
</evidence>
<gene>
    <name evidence="11" type="primary">cdeA</name>
    <name evidence="11" type="ORF">GCM10008906_31690</name>
</gene>
<dbReference type="InterPro" id="IPR002528">
    <property type="entry name" value="MATE_fam"/>
</dbReference>
<feature type="transmembrane region" description="Helical" evidence="10">
    <location>
        <begin position="359"/>
        <end position="380"/>
    </location>
</feature>
<feature type="transmembrane region" description="Helical" evidence="10">
    <location>
        <begin position="164"/>
        <end position="184"/>
    </location>
</feature>
<dbReference type="InterPro" id="IPR051327">
    <property type="entry name" value="MATE_MepA_subfamily"/>
</dbReference>
<dbReference type="PIRSF" id="PIRSF006603">
    <property type="entry name" value="DinF"/>
    <property type="match status" value="1"/>
</dbReference>
<feature type="transmembrane region" description="Helical" evidence="10">
    <location>
        <begin position="235"/>
        <end position="257"/>
    </location>
</feature>
<evidence type="ECO:0000256" key="1">
    <source>
        <dbReference type="ARBA" id="ARBA00004651"/>
    </source>
</evidence>
<comment type="similarity">
    <text evidence="2">Belongs to the multi antimicrobial extrusion (MATE) (TC 2.A.66.1) family. MepA subfamily.</text>
</comment>
<keyword evidence="4" id="KW-0813">Transport</keyword>
<evidence type="ECO:0000313" key="11">
    <source>
        <dbReference type="EMBL" id="GAA0745392.1"/>
    </source>
</evidence>
<dbReference type="NCBIfam" id="TIGR00797">
    <property type="entry name" value="matE"/>
    <property type="match status" value="1"/>
</dbReference>
<evidence type="ECO:0000313" key="12">
    <source>
        <dbReference type="Proteomes" id="UP001501510"/>
    </source>
</evidence>
<dbReference type="PANTHER" id="PTHR43823">
    <property type="entry name" value="SPORULATION PROTEIN YKVU"/>
    <property type="match status" value="1"/>
</dbReference>